<organism evidence="1 2">
    <name type="scientific">Scutellospora calospora</name>
    <dbReference type="NCBI Taxonomy" id="85575"/>
    <lineage>
        <taxon>Eukaryota</taxon>
        <taxon>Fungi</taxon>
        <taxon>Fungi incertae sedis</taxon>
        <taxon>Mucoromycota</taxon>
        <taxon>Glomeromycotina</taxon>
        <taxon>Glomeromycetes</taxon>
        <taxon>Diversisporales</taxon>
        <taxon>Gigasporaceae</taxon>
        <taxon>Scutellospora</taxon>
    </lineage>
</organism>
<proteinExistence type="predicted"/>
<evidence type="ECO:0000313" key="1">
    <source>
        <dbReference type="EMBL" id="CAG8440927.1"/>
    </source>
</evidence>
<feature type="non-terminal residue" evidence="1">
    <location>
        <position position="1"/>
    </location>
</feature>
<keyword evidence="2" id="KW-1185">Reference proteome</keyword>
<gene>
    <name evidence="1" type="ORF">SCALOS_LOCUS616</name>
</gene>
<protein>
    <submittedName>
        <fullName evidence="1">7757_t:CDS:1</fullName>
    </submittedName>
</protein>
<sequence length="163" mass="18997">ANNDKQGLTSTRNRRSEQEDMRKQESITILLAMTTQLKDCIDQFLQTATTTFTETIKQTIDQQFEQQRQWNDYQFELKPNREFNIDATTSRTSSNHTRMTEIGTINENNINQGNNLLATILNNLISRAIQSTEAPQLTERQESEKINKPHKNSINLRQKLLQR</sequence>
<evidence type="ECO:0000313" key="2">
    <source>
        <dbReference type="Proteomes" id="UP000789860"/>
    </source>
</evidence>
<dbReference type="Proteomes" id="UP000789860">
    <property type="component" value="Unassembled WGS sequence"/>
</dbReference>
<reference evidence="1" key="1">
    <citation type="submission" date="2021-06" db="EMBL/GenBank/DDBJ databases">
        <authorList>
            <person name="Kallberg Y."/>
            <person name="Tangrot J."/>
            <person name="Rosling A."/>
        </authorList>
    </citation>
    <scope>NUCLEOTIDE SEQUENCE</scope>
    <source>
        <strain evidence="1">AU212A</strain>
    </source>
</reference>
<name>A0ACA9JX98_9GLOM</name>
<accession>A0ACA9JX98</accession>
<dbReference type="EMBL" id="CAJVPM010000305">
    <property type="protein sequence ID" value="CAG8440927.1"/>
    <property type="molecule type" value="Genomic_DNA"/>
</dbReference>
<comment type="caution">
    <text evidence="1">The sequence shown here is derived from an EMBL/GenBank/DDBJ whole genome shotgun (WGS) entry which is preliminary data.</text>
</comment>